<dbReference type="PIRSF" id="PIRSF000858">
    <property type="entry name" value="SCOT-t"/>
    <property type="match status" value="1"/>
</dbReference>
<dbReference type="AlphaFoldDB" id="A0A1H0G4W4"/>
<sequence length="530" mass="55261">MSVAAASPIRTTPGRRAARPAVCSAEEAVDSIPVEGATIALTGSGGGILEPDVLLDALERRWLLTAAPRGMTIVHALGIGDRKTRGTNHLAHAGMVTKVIGGHWTWSPTMIELVRDNTVAAHSLPAGAISLLLREIGARRPGLITRTGLGTFVDPRNGGGRFNDAAQDELVELIELDGDEYLRYKPFPVDVALVRGDTMDPAGNISCAHEAAQLDVLAVAQAAKASGGMVIAQVKTLSDTPLDPRQVHLPAVLVDRVVHAPAQQQTYAGEYDPALCGEAPAGPLIPASVDPVRQLIARRAAAEVHDGDVLNVGFGVSALVVDVLAEDRRLDTITLAIEQGLIGGVPTTGDLFGAARGPAVIHASTTQFDLFAGGVLDVCALGMAQVGADGSVNVSRIAGGIVGPGGFIDISQNAQRAIYCGTFTARGLDIEVADGRLHIRREGSVPKFVAEVDEVTYSGPLAVQEGREAIYVTERAVFTLTPDGLELTEVAPGVDIERDIVAHMGFTPLIRDPRPMDAALFAGVAAAAAR</sequence>
<name>A0A1H0G4W4_9ACTN</name>
<gene>
    <name evidence="5" type="ORF">SAMN05660199_01139</name>
</gene>
<proteinExistence type="inferred from homology"/>
<dbReference type="GO" id="GO:0008410">
    <property type="term" value="F:CoA-transferase activity"/>
    <property type="evidence" value="ECO:0007669"/>
    <property type="project" value="InterPro"/>
</dbReference>
<dbReference type="PANTHER" id="PTHR43293">
    <property type="entry name" value="ACETATE COA-TRANSFERASE YDIF"/>
    <property type="match status" value="1"/>
</dbReference>
<evidence type="ECO:0000256" key="3">
    <source>
        <dbReference type="PIRNR" id="PIRNR000858"/>
    </source>
</evidence>
<keyword evidence="2 3" id="KW-0808">Transferase</keyword>
<dbReference type="PANTHER" id="PTHR43293:SF1">
    <property type="entry name" value="ACETATE COA-TRANSFERASE YDIF"/>
    <property type="match status" value="1"/>
</dbReference>
<keyword evidence="6" id="KW-1185">Reference proteome</keyword>
<organism evidence="5 6">
    <name type="scientific">Klenkia soli</name>
    <dbReference type="NCBI Taxonomy" id="1052260"/>
    <lineage>
        <taxon>Bacteria</taxon>
        <taxon>Bacillati</taxon>
        <taxon>Actinomycetota</taxon>
        <taxon>Actinomycetes</taxon>
        <taxon>Geodermatophilales</taxon>
        <taxon>Geodermatophilaceae</taxon>
        <taxon>Klenkia</taxon>
    </lineage>
</organism>
<dbReference type="RefSeq" id="WP_091241919.1">
    <property type="nucleotide sequence ID" value="NZ_FNIR01000003.1"/>
</dbReference>
<dbReference type="GO" id="GO:0046952">
    <property type="term" value="P:ketone body catabolic process"/>
    <property type="evidence" value="ECO:0007669"/>
    <property type="project" value="InterPro"/>
</dbReference>
<evidence type="ECO:0000256" key="1">
    <source>
        <dbReference type="ARBA" id="ARBA00007154"/>
    </source>
</evidence>
<dbReference type="Pfam" id="PF01144">
    <property type="entry name" value="CoA_trans"/>
    <property type="match status" value="1"/>
</dbReference>
<feature type="active site" description="5-glutamyl coenzyme A thioester intermediate" evidence="4">
    <location>
        <position position="338"/>
    </location>
</feature>
<dbReference type="Proteomes" id="UP000199088">
    <property type="component" value="Unassembled WGS sequence"/>
</dbReference>
<dbReference type="SMART" id="SM00882">
    <property type="entry name" value="CoA_trans"/>
    <property type="match status" value="2"/>
</dbReference>
<dbReference type="InterPro" id="IPR037171">
    <property type="entry name" value="NagB/RpiA_transferase-like"/>
</dbReference>
<dbReference type="InterPro" id="IPR014388">
    <property type="entry name" value="3-oxoacid_CoA-transferase"/>
</dbReference>
<dbReference type="EMBL" id="FNIR01000003">
    <property type="protein sequence ID" value="SDO01953.1"/>
    <property type="molecule type" value="Genomic_DNA"/>
</dbReference>
<dbReference type="OrthoDB" id="9813111at2"/>
<dbReference type="SUPFAM" id="SSF100950">
    <property type="entry name" value="NagB/RpiA/CoA transferase-like"/>
    <property type="match status" value="2"/>
</dbReference>
<evidence type="ECO:0000313" key="5">
    <source>
        <dbReference type="EMBL" id="SDO01953.1"/>
    </source>
</evidence>
<reference evidence="6" key="1">
    <citation type="submission" date="2016-10" db="EMBL/GenBank/DDBJ databases">
        <authorList>
            <person name="Varghese N."/>
            <person name="Submissions S."/>
        </authorList>
    </citation>
    <scope>NUCLEOTIDE SEQUENCE [LARGE SCALE GENOMIC DNA]</scope>
    <source>
        <strain evidence="6">DSM 45843</strain>
    </source>
</reference>
<comment type="similarity">
    <text evidence="1 3">Belongs to the 3-oxoacid CoA-transferase family.</text>
</comment>
<protein>
    <submittedName>
        <fullName evidence="5">Propionate CoA-transferase</fullName>
    </submittedName>
</protein>
<dbReference type="STRING" id="1052260.SAMN05660199_01139"/>
<accession>A0A1H0G4W4</accession>
<evidence type="ECO:0000256" key="4">
    <source>
        <dbReference type="PIRSR" id="PIRSR000858-1"/>
    </source>
</evidence>
<dbReference type="Gene3D" id="3.40.1080.10">
    <property type="entry name" value="Glutaconate Coenzyme A-transferase"/>
    <property type="match status" value="2"/>
</dbReference>
<evidence type="ECO:0000256" key="2">
    <source>
        <dbReference type="ARBA" id="ARBA00022679"/>
    </source>
</evidence>
<dbReference type="InterPro" id="IPR004165">
    <property type="entry name" value="CoA_trans_fam_I"/>
</dbReference>
<evidence type="ECO:0000313" key="6">
    <source>
        <dbReference type="Proteomes" id="UP000199088"/>
    </source>
</evidence>